<name>A0A8H7NDA1_BIOOC</name>
<reference evidence="2" key="1">
    <citation type="submission" date="2020-10" db="EMBL/GenBank/DDBJ databases">
        <title>High-Quality Genome Resource of Clonostachys rosea strain S41 by Oxford Nanopore Long-Read Sequencing.</title>
        <authorList>
            <person name="Wang H."/>
        </authorList>
    </citation>
    <scope>NUCLEOTIDE SEQUENCE</scope>
    <source>
        <strain evidence="2">S41</strain>
    </source>
</reference>
<dbReference type="EMBL" id="JADCTT010000004">
    <property type="protein sequence ID" value="KAF9753522.1"/>
    <property type="molecule type" value="Genomic_DNA"/>
</dbReference>
<evidence type="ECO:0000256" key="1">
    <source>
        <dbReference type="SAM" id="MobiDB-lite"/>
    </source>
</evidence>
<proteinExistence type="predicted"/>
<protein>
    <submittedName>
        <fullName evidence="2">Uncharacterized protein</fullName>
    </submittedName>
</protein>
<evidence type="ECO:0000313" key="2">
    <source>
        <dbReference type="EMBL" id="KAF9753522.1"/>
    </source>
</evidence>
<dbReference type="Proteomes" id="UP000616885">
    <property type="component" value="Unassembled WGS sequence"/>
</dbReference>
<comment type="caution">
    <text evidence="2">The sequence shown here is derived from an EMBL/GenBank/DDBJ whole genome shotgun (WGS) entry which is preliminary data.</text>
</comment>
<evidence type="ECO:0000313" key="3">
    <source>
        <dbReference type="Proteomes" id="UP000616885"/>
    </source>
</evidence>
<sequence>MAAHIASYLPIQYLWYSHKPGRIASLSTTPTPSFTNHDKHPPVMRVSVRKRKEKGGPCGCWPRQWYFLKHSLAAQVPAGELQCSHTSKSAASPPIAQPQHRRRSLGLSSGDALHHHLAVQQTRTSPTSSTSISLATITLLPPPVEQADHQPSRHKIQS</sequence>
<accession>A0A8H7NDA1</accession>
<feature type="region of interest" description="Disordered" evidence="1">
    <location>
        <begin position="85"/>
        <end position="106"/>
    </location>
</feature>
<gene>
    <name evidence="2" type="ORF">IM811_012280</name>
</gene>
<dbReference type="AlphaFoldDB" id="A0A8H7NDA1"/>
<organism evidence="2 3">
    <name type="scientific">Bionectria ochroleuca</name>
    <name type="common">Gliocladium roseum</name>
    <dbReference type="NCBI Taxonomy" id="29856"/>
    <lineage>
        <taxon>Eukaryota</taxon>
        <taxon>Fungi</taxon>
        <taxon>Dikarya</taxon>
        <taxon>Ascomycota</taxon>
        <taxon>Pezizomycotina</taxon>
        <taxon>Sordariomycetes</taxon>
        <taxon>Hypocreomycetidae</taxon>
        <taxon>Hypocreales</taxon>
        <taxon>Bionectriaceae</taxon>
        <taxon>Clonostachys</taxon>
    </lineage>
</organism>